<protein>
    <submittedName>
        <fullName evidence="2">Uncharacterized protein</fullName>
    </submittedName>
</protein>
<keyword evidence="1" id="KW-1133">Transmembrane helix</keyword>
<proteinExistence type="predicted"/>
<comment type="caution">
    <text evidence="2">The sequence shown here is derived from an EMBL/GenBank/DDBJ whole genome shotgun (WGS) entry which is preliminary data.</text>
</comment>
<dbReference type="Proteomes" id="UP000612282">
    <property type="component" value="Unassembled WGS sequence"/>
</dbReference>
<keyword evidence="1" id="KW-0472">Membrane</keyword>
<gene>
    <name evidence="2" type="ORF">Aco03nite_073690</name>
</gene>
<keyword evidence="3" id="KW-1185">Reference proteome</keyword>
<dbReference type="EMBL" id="BOMG01000093">
    <property type="protein sequence ID" value="GID58965.1"/>
    <property type="molecule type" value="Genomic_DNA"/>
</dbReference>
<feature type="transmembrane region" description="Helical" evidence="1">
    <location>
        <begin position="42"/>
        <end position="61"/>
    </location>
</feature>
<evidence type="ECO:0000256" key="1">
    <source>
        <dbReference type="SAM" id="Phobius"/>
    </source>
</evidence>
<dbReference type="RefSeq" id="WP_203804491.1">
    <property type="nucleotide sequence ID" value="NZ_BAAAQE010000093.1"/>
</dbReference>
<reference evidence="2 3" key="1">
    <citation type="submission" date="2021-01" db="EMBL/GenBank/DDBJ databases">
        <title>Whole genome shotgun sequence of Actinoplanes couchii NBRC 106145.</title>
        <authorList>
            <person name="Komaki H."/>
            <person name="Tamura T."/>
        </authorList>
    </citation>
    <scope>NUCLEOTIDE SEQUENCE [LARGE SCALE GENOMIC DNA]</scope>
    <source>
        <strain evidence="2 3">NBRC 106145</strain>
    </source>
</reference>
<keyword evidence="1" id="KW-0812">Transmembrane</keyword>
<organism evidence="2 3">
    <name type="scientific">Actinoplanes couchii</name>
    <dbReference type="NCBI Taxonomy" id="403638"/>
    <lineage>
        <taxon>Bacteria</taxon>
        <taxon>Bacillati</taxon>
        <taxon>Actinomycetota</taxon>
        <taxon>Actinomycetes</taxon>
        <taxon>Micromonosporales</taxon>
        <taxon>Micromonosporaceae</taxon>
        <taxon>Actinoplanes</taxon>
    </lineage>
</organism>
<name>A0ABQ3XKN1_9ACTN</name>
<evidence type="ECO:0000313" key="2">
    <source>
        <dbReference type="EMBL" id="GID58965.1"/>
    </source>
</evidence>
<accession>A0ABQ3XKN1</accession>
<sequence>MNDLHSRLTRFGGPVPGVSADTVAADLARGHRAARRRRTARIAAGSAFGTAALAAVVAVLGTTPTTTPDISARPAIGATVETLKLVEYRGEQPKYFTIDKVPDGFFVQKDYEGGLTIAPDKARNPAPDVNPSVDTLYNPDDFTGKIAVYLENKFYRGELTGDTVDLGGRKAILHEIGETTQLIISVSDDVYATIQADVPLTQAQLLELGAGLTVHQDAIDRQGRARGK</sequence>
<evidence type="ECO:0000313" key="3">
    <source>
        <dbReference type="Proteomes" id="UP000612282"/>
    </source>
</evidence>